<evidence type="ECO:0000256" key="2">
    <source>
        <dbReference type="ARBA" id="ARBA00022475"/>
    </source>
</evidence>
<keyword evidence="5 9" id="KW-0812">Transmembrane</keyword>
<organism evidence="11 12">
    <name type="scientific">Micromonospora zhanjiangensis</name>
    <dbReference type="NCBI Taxonomy" id="1522057"/>
    <lineage>
        <taxon>Bacteria</taxon>
        <taxon>Bacillati</taxon>
        <taxon>Actinomycetota</taxon>
        <taxon>Actinomycetes</taxon>
        <taxon>Micromonosporales</taxon>
        <taxon>Micromonosporaceae</taxon>
        <taxon>Micromonospora</taxon>
    </lineage>
</organism>
<dbReference type="Pfam" id="PF13231">
    <property type="entry name" value="PMT_2"/>
    <property type="match status" value="1"/>
</dbReference>
<keyword evidence="7 9" id="KW-0472">Membrane</keyword>
<evidence type="ECO:0000259" key="10">
    <source>
        <dbReference type="Pfam" id="PF13231"/>
    </source>
</evidence>
<feature type="transmembrane region" description="Helical" evidence="9">
    <location>
        <begin position="35"/>
        <end position="54"/>
    </location>
</feature>
<feature type="compositionally biased region" description="Polar residues" evidence="8">
    <location>
        <begin position="1"/>
        <end position="13"/>
    </location>
</feature>
<evidence type="ECO:0000256" key="8">
    <source>
        <dbReference type="SAM" id="MobiDB-lite"/>
    </source>
</evidence>
<gene>
    <name evidence="11" type="ORF">ACFOX0_20610</name>
</gene>
<feature type="transmembrane region" description="Helical" evidence="9">
    <location>
        <begin position="237"/>
        <end position="257"/>
    </location>
</feature>
<dbReference type="Proteomes" id="UP001595868">
    <property type="component" value="Unassembled WGS sequence"/>
</dbReference>
<comment type="caution">
    <text evidence="11">The sequence shown here is derived from an EMBL/GenBank/DDBJ whole genome shotgun (WGS) entry which is preliminary data.</text>
</comment>
<evidence type="ECO:0000256" key="7">
    <source>
        <dbReference type="ARBA" id="ARBA00023136"/>
    </source>
</evidence>
<feature type="region of interest" description="Disordered" evidence="8">
    <location>
        <begin position="1"/>
        <end position="23"/>
    </location>
</feature>
<name>A0ABV8KQ98_9ACTN</name>
<feature type="domain" description="Glycosyltransferase RgtA/B/C/D-like" evidence="10">
    <location>
        <begin position="102"/>
        <end position="251"/>
    </location>
</feature>
<evidence type="ECO:0000256" key="4">
    <source>
        <dbReference type="ARBA" id="ARBA00022679"/>
    </source>
</evidence>
<accession>A0ABV8KQ98</accession>
<feature type="transmembrane region" description="Helical" evidence="9">
    <location>
        <begin position="497"/>
        <end position="516"/>
    </location>
</feature>
<evidence type="ECO:0000256" key="1">
    <source>
        <dbReference type="ARBA" id="ARBA00004651"/>
    </source>
</evidence>
<evidence type="ECO:0000313" key="12">
    <source>
        <dbReference type="Proteomes" id="UP001595868"/>
    </source>
</evidence>
<keyword evidence="3 11" id="KW-0328">Glycosyltransferase</keyword>
<feature type="transmembrane region" description="Helical" evidence="9">
    <location>
        <begin position="465"/>
        <end position="485"/>
    </location>
</feature>
<feature type="transmembrane region" description="Helical" evidence="9">
    <location>
        <begin position="406"/>
        <end position="427"/>
    </location>
</feature>
<evidence type="ECO:0000313" key="11">
    <source>
        <dbReference type="EMBL" id="MFC4108323.1"/>
    </source>
</evidence>
<dbReference type="RefSeq" id="WP_377548418.1">
    <property type="nucleotide sequence ID" value="NZ_JBHSBN010000015.1"/>
</dbReference>
<feature type="transmembrane region" description="Helical" evidence="9">
    <location>
        <begin position="551"/>
        <end position="572"/>
    </location>
</feature>
<evidence type="ECO:0000256" key="9">
    <source>
        <dbReference type="SAM" id="Phobius"/>
    </source>
</evidence>
<dbReference type="EMBL" id="JBHSBN010000015">
    <property type="protein sequence ID" value="MFC4108323.1"/>
    <property type="molecule type" value="Genomic_DNA"/>
</dbReference>
<keyword evidence="4 11" id="KW-0808">Transferase</keyword>
<proteinExistence type="predicted"/>
<reference evidence="12" key="1">
    <citation type="journal article" date="2019" name="Int. J. Syst. Evol. Microbiol.">
        <title>The Global Catalogue of Microorganisms (GCM) 10K type strain sequencing project: providing services to taxonomists for standard genome sequencing and annotation.</title>
        <authorList>
            <consortium name="The Broad Institute Genomics Platform"/>
            <consortium name="The Broad Institute Genome Sequencing Center for Infectious Disease"/>
            <person name="Wu L."/>
            <person name="Ma J."/>
        </authorList>
    </citation>
    <scope>NUCLEOTIDE SEQUENCE [LARGE SCALE GENOMIC DNA]</scope>
    <source>
        <strain evidence="12">2902at01</strain>
    </source>
</reference>
<feature type="transmembrane region" description="Helical" evidence="9">
    <location>
        <begin position="138"/>
        <end position="158"/>
    </location>
</feature>
<dbReference type="PANTHER" id="PTHR33908">
    <property type="entry name" value="MANNOSYLTRANSFERASE YKCB-RELATED"/>
    <property type="match status" value="1"/>
</dbReference>
<comment type="subcellular location">
    <subcellularLocation>
        <location evidence="1">Cell membrane</location>
        <topology evidence="1">Multi-pass membrane protein</topology>
    </subcellularLocation>
</comment>
<keyword evidence="6 9" id="KW-1133">Transmembrane helix</keyword>
<feature type="transmembrane region" description="Helical" evidence="9">
    <location>
        <begin position="522"/>
        <end position="544"/>
    </location>
</feature>
<dbReference type="EC" id="2.4.-.-" evidence="11"/>
<dbReference type="PANTHER" id="PTHR33908:SF3">
    <property type="entry name" value="UNDECAPRENYL PHOSPHATE-ALPHA-4-AMINO-4-DEOXY-L-ARABINOSE ARABINOSYL TRANSFERASE"/>
    <property type="match status" value="1"/>
</dbReference>
<feature type="transmembrane region" description="Helical" evidence="9">
    <location>
        <begin position="211"/>
        <end position="230"/>
    </location>
</feature>
<keyword evidence="2" id="KW-1003">Cell membrane</keyword>
<evidence type="ECO:0000256" key="3">
    <source>
        <dbReference type="ARBA" id="ARBA00022676"/>
    </source>
</evidence>
<dbReference type="InterPro" id="IPR038731">
    <property type="entry name" value="RgtA/B/C-like"/>
</dbReference>
<evidence type="ECO:0000256" key="6">
    <source>
        <dbReference type="ARBA" id="ARBA00022989"/>
    </source>
</evidence>
<protein>
    <submittedName>
        <fullName evidence="11">ArnT family glycosyltransferase</fullName>
        <ecNumber evidence="11">2.4.-.-</ecNumber>
    </submittedName>
</protein>
<sequence>MSETLTDLPSPSREQVPGGRPGRWAVWRSPADQPAWARPALLGIALLALVLYAWNLRLVDYAPLYSDAARSMSGSWKAFLYGAADPAATYTLDKLAGSFIPQAVSARIFGFHPWSLALPQVIEGVISVLVLYRVVRRWAGVVPGLLAAGIFTLTPVTASMFGHSMADGALVMCLLFAVDAYQRAVLEARLRSLVWAGVWVGLAFQCKSLQAWLVLPALAVGYLLTAPVDLRGRLRHLGIAGVVMLAVSLSWVLLYTVTPAADRPYVSGSTNNSAFAMVFGYNGLSRLGIHIPGAAPLNLRGEGGGPWLGPDGNARAHERAGDVGSRGQDQEGNVGPRGQDQEGNVGPGGQDQEGNVGPGGPDQNGNVGPRAQGQGPMVEGPPDGDLSKAESRVDPLGSTKLLDGHLGVAIAWLFPLALLALLCGLWWKRRTERTDPVRGGLVMWGVWLVTFAFVFSASAVDHTAFVADLAPAIAALCALGVVTFWREYPGGGGRAWVLPLAVAAETAWAAWLWSHYPNFLPWARWGTLALGVVAVLVLVLARVVRTAPTALVTAGLALGVAAMLAAPATYAVSVLDPDYSGSSFDANAGPASGSA</sequence>
<keyword evidence="12" id="KW-1185">Reference proteome</keyword>
<feature type="transmembrane region" description="Helical" evidence="9">
    <location>
        <begin position="439"/>
        <end position="459"/>
    </location>
</feature>
<evidence type="ECO:0000256" key="5">
    <source>
        <dbReference type="ARBA" id="ARBA00022692"/>
    </source>
</evidence>
<dbReference type="InterPro" id="IPR050297">
    <property type="entry name" value="LipidA_mod_glycosyltrf_83"/>
</dbReference>
<feature type="compositionally biased region" description="Gly residues" evidence="8">
    <location>
        <begin position="345"/>
        <end position="362"/>
    </location>
</feature>
<feature type="region of interest" description="Disordered" evidence="8">
    <location>
        <begin position="305"/>
        <end position="391"/>
    </location>
</feature>
<dbReference type="GO" id="GO:0016757">
    <property type="term" value="F:glycosyltransferase activity"/>
    <property type="evidence" value="ECO:0007669"/>
    <property type="project" value="UniProtKB-KW"/>
</dbReference>